<feature type="compositionally biased region" description="Polar residues" evidence="1">
    <location>
        <begin position="151"/>
        <end position="160"/>
    </location>
</feature>
<feature type="compositionally biased region" description="Basic and acidic residues" evidence="1">
    <location>
        <begin position="371"/>
        <end position="392"/>
    </location>
</feature>
<feature type="region of interest" description="Disordered" evidence="1">
    <location>
        <begin position="94"/>
        <end position="126"/>
    </location>
</feature>
<evidence type="ECO:0000256" key="1">
    <source>
        <dbReference type="SAM" id="MobiDB-lite"/>
    </source>
</evidence>
<feature type="compositionally biased region" description="Basic and acidic residues" evidence="1">
    <location>
        <begin position="296"/>
        <end position="316"/>
    </location>
</feature>
<feature type="compositionally biased region" description="Basic and acidic residues" evidence="1">
    <location>
        <begin position="423"/>
        <end position="433"/>
    </location>
</feature>
<protein>
    <submittedName>
        <fullName evidence="2">Uncharacterized protein</fullName>
    </submittedName>
</protein>
<feature type="compositionally biased region" description="Polar residues" evidence="1">
    <location>
        <begin position="495"/>
        <end position="510"/>
    </location>
</feature>
<proteinExistence type="predicted"/>
<feature type="compositionally biased region" description="Polar residues" evidence="1">
    <location>
        <begin position="169"/>
        <end position="189"/>
    </location>
</feature>
<sequence>MASVIDEQKLKDWKDKFKNQWKYNKELVVFEDENGKQITPSTTTTTTTTTTSTTRKPNVTSIKPPFTSNVTVYITTESPVTPAAATAETTQIIRIRPGGSGQDGATGTSADVKLPKKKKPRRSGVSSFRAISTRIYKFFSADTDDEEAVSYNPTSHNVNFSPPVPPDRNTINGKTKSRTGVSRGESTASRRPLLHDDSIDSNDRRSHIYNPLQREKTERASGPYDHLAVSKTRSGHVEDPENSPDSPHDYFMLEKKTRESQEMDDEAEYRDSDNLMVENEIEHMDTIDEDAMEDSETPKLHDYFVLEPHERVDEGKTGVVKPAQGKSSSIKSQKSPSKSPAKVDSLKDTKVKPEAKPRVTKQASAQSPNSSKHDDSPKRENMDKNEGRKSVDELYVLSKMGDAPQPPDSANETHSSVDDDEYLTPKEVHKPDYVDVIPEPPDRTSSLEPHGSPIVNIDKKGIPVNSPRSPTQGHGSPLKSPKSPTKGEISPVKSKASSIKGQGSPRSNMGSPIRKGSPTKRTPSPEKTALHSPVTVTNSIVTDV</sequence>
<accession>A0ABY7G266</accession>
<feature type="region of interest" description="Disordered" evidence="1">
    <location>
        <begin position="37"/>
        <end position="57"/>
    </location>
</feature>
<dbReference type="Proteomes" id="UP001164746">
    <property type="component" value="Chromosome 14"/>
</dbReference>
<feature type="compositionally biased region" description="Low complexity" evidence="1">
    <location>
        <begin position="326"/>
        <end position="342"/>
    </location>
</feature>
<reference evidence="2" key="1">
    <citation type="submission" date="2022-11" db="EMBL/GenBank/DDBJ databases">
        <title>Centuries of genome instability and evolution in soft-shell clam transmissible cancer (bioRxiv).</title>
        <authorList>
            <person name="Hart S.F.M."/>
            <person name="Yonemitsu M.A."/>
            <person name="Giersch R.M."/>
            <person name="Beal B.F."/>
            <person name="Arriagada G."/>
            <person name="Davis B.W."/>
            <person name="Ostrander E.A."/>
            <person name="Goff S.P."/>
            <person name="Metzger M.J."/>
        </authorList>
    </citation>
    <scope>NUCLEOTIDE SEQUENCE</scope>
    <source>
        <strain evidence="2">MELC-2E11</strain>
        <tissue evidence="2">Siphon/mantle</tissue>
    </source>
</reference>
<feature type="compositionally biased region" description="Basic and acidic residues" evidence="1">
    <location>
        <begin position="344"/>
        <end position="357"/>
    </location>
</feature>
<feature type="compositionally biased region" description="Basic and acidic residues" evidence="1">
    <location>
        <begin position="193"/>
        <end position="206"/>
    </location>
</feature>
<feature type="compositionally biased region" description="Basic and acidic residues" evidence="1">
    <location>
        <begin position="246"/>
        <end position="261"/>
    </location>
</feature>
<organism evidence="2 3">
    <name type="scientific">Mya arenaria</name>
    <name type="common">Soft-shell clam</name>
    <dbReference type="NCBI Taxonomy" id="6604"/>
    <lineage>
        <taxon>Eukaryota</taxon>
        <taxon>Metazoa</taxon>
        <taxon>Spiralia</taxon>
        <taxon>Lophotrochozoa</taxon>
        <taxon>Mollusca</taxon>
        <taxon>Bivalvia</taxon>
        <taxon>Autobranchia</taxon>
        <taxon>Heteroconchia</taxon>
        <taxon>Euheterodonta</taxon>
        <taxon>Imparidentia</taxon>
        <taxon>Neoheterodontei</taxon>
        <taxon>Myida</taxon>
        <taxon>Myoidea</taxon>
        <taxon>Myidae</taxon>
        <taxon>Mya</taxon>
    </lineage>
</organism>
<feature type="compositionally biased region" description="Low complexity" evidence="1">
    <location>
        <begin position="39"/>
        <end position="54"/>
    </location>
</feature>
<gene>
    <name evidence="2" type="ORF">MAR_011125</name>
</gene>
<feature type="region of interest" description="Disordered" evidence="1">
    <location>
        <begin position="148"/>
        <end position="544"/>
    </location>
</feature>
<evidence type="ECO:0000313" key="2">
    <source>
        <dbReference type="EMBL" id="WAR25421.1"/>
    </source>
</evidence>
<dbReference type="EMBL" id="CP111025">
    <property type="protein sequence ID" value="WAR25421.1"/>
    <property type="molecule type" value="Genomic_DNA"/>
</dbReference>
<feature type="compositionally biased region" description="Polar residues" evidence="1">
    <location>
        <begin position="361"/>
        <end position="370"/>
    </location>
</feature>
<evidence type="ECO:0000313" key="3">
    <source>
        <dbReference type="Proteomes" id="UP001164746"/>
    </source>
</evidence>
<keyword evidence="3" id="KW-1185">Reference proteome</keyword>
<name>A0ABY7G266_MYAAR</name>
<feature type="compositionally biased region" description="Polar residues" evidence="1">
    <location>
        <begin position="534"/>
        <end position="544"/>
    </location>
</feature>